<dbReference type="EMBL" id="LVXG01000034">
    <property type="protein sequence ID" value="OQP44587.1"/>
    <property type="molecule type" value="Genomic_DNA"/>
</dbReference>
<dbReference type="STRING" id="354355.SAMN05660816_03649"/>
<dbReference type="AlphaFoldDB" id="A0A1V9EEL6"/>
<dbReference type="Pfam" id="PF13970">
    <property type="entry name" value="DUF4221"/>
    <property type="match status" value="1"/>
</dbReference>
<reference evidence="2" key="1">
    <citation type="submission" date="2016-04" db="EMBL/GenBank/DDBJ databases">
        <authorList>
            <person name="Chen L."/>
            <person name="Zhuang W."/>
            <person name="Wang G."/>
        </authorList>
    </citation>
    <scope>NUCLEOTIDE SEQUENCE [LARGE SCALE GENOMIC DNA]</scope>
    <source>
        <strain evidence="2">17621</strain>
    </source>
</reference>
<dbReference type="RefSeq" id="WP_165759022.1">
    <property type="nucleotide sequence ID" value="NZ_FOCZ01000006.1"/>
</dbReference>
<evidence type="ECO:0000313" key="2">
    <source>
        <dbReference type="Proteomes" id="UP000192610"/>
    </source>
</evidence>
<evidence type="ECO:0000313" key="1">
    <source>
        <dbReference type="EMBL" id="OQP44587.1"/>
    </source>
</evidence>
<sequence>MKYVQLWKILTCGLCLFFAQCQDASRETVKSTYKKIDPSYRDIQFIPGDSLRFTLSDNSYNEIKSFNYFQDHGVEYMSFFDGRSSSINIYNFSTQVRVKKIKLKKWFKEKNIYKASVYIVNFDSIFITNQKSLYLYDSIGTLKKDIAFEKRNDQYACFENTQPAVLMGTTLYMGVRPWVTETSFPALKNWKLLYAFDLLNSGNRQYYSLSETYFHKLYGYNFLNYSYCFNNKGNFVFSFPADTNIYETNLRDIHFAYQGKSRFQHEDIQAVPEQAIKNDKAYQEFRMRDSYGPIYFDPLHKRYLRLARQKINRDEYMAKAGIKRQSVIVFDENFKIIGESELKGDFSFSSVFFTKDGSLYTRVDPKDEYALHFIRLNYREYPDKNQVTKK</sequence>
<proteinExistence type="predicted"/>
<accession>A0A1V9EEL6</accession>
<keyword evidence="2" id="KW-1185">Reference proteome</keyword>
<dbReference type="Proteomes" id="UP000192610">
    <property type="component" value="Unassembled WGS sequence"/>
</dbReference>
<comment type="caution">
    <text evidence="1">The sequence shown here is derived from an EMBL/GenBank/DDBJ whole genome shotgun (WGS) entry which is preliminary data.</text>
</comment>
<dbReference type="InterPro" id="IPR025316">
    <property type="entry name" value="DUF4221"/>
</dbReference>
<name>A0A1V9EEL6_9BACT</name>
<protein>
    <recommendedName>
        <fullName evidence="3">DUF4221 domain-containing protein</fullName>
    </recommendedName>
</protein>
<organism evidence="1 2">
    <name type="scientific">Niastella yeongjuensis</name>
    <dbReference type="NCBI Taxonomy" id="354355"/>
    <lineage>
        <taxon>Bacteria</taxon>
        <taxon>Pseudomonadati</taxon>
        <taxon>Bacteroidota</taxon>
        <taxon>Chitinophagia</taxon>
        <taxon>Chitinophagales</taxon>
        <taxon>Chitinophagaceae</taxon>
        <taxon>Niastella</taxon>
    </lineage>
</organism>
<gene>
    <name evidence="1" type="ORF">A4H97_09470</name>
</gene>
<evidence type="ECO:0008006" key="3">
    <source>
        <dbReference type="Google" id="ProtNLM"/>
    </source>
</evidence>